<evidence type="ECO:0000313" key="2">
    <source>
        <dbReference type="Proteomes" id="UP000273405"/>
    </source>
</evidence>
<gene>
    <name evidence="1" type="ORF">D7X12_28770</name>
</gene>
<evidence type="ECO:0000313" key="1">
    <source>
        <dbReference type="EMBL" id="RKH37697.1"/>
    </source>
</evidence>
<name>A0A3A8MZN1_9BACT</name>
<feature type="non-terminal residue" evidence="1">
    <location>
        <position position="45"/>
    </location>
</feature>
<sequence>MSPRRFPTLLLLALVCLLPALSRAGERVARIVIDPGHGGAKEGAK</sequence>
<dbReference type="EMBL" id="RAWG01000227">
    <property type="protein sequence ID" value="RKH37697.1"/>
    <property type="molecule type" value="Genomic_DNA"/>
</dbReference>
<dbReference type="Proteomes" id="UP000273405">
    <property type="component" value="Unassembled WGS sequence"/>
</dbReference>
<reference evidence="2" key="1">
    <citation type="submission" date="2018-09" db="EMBL/GenBank/DDBJ databases">
        <authorList>
            <person name="Livingstone P.G."/>
            <person name="Whitworth D.E."/>
        </authorList>
    </citation>
    <scope>NUCLEOTIDE SEQUENCE [LARGE SCALE GENOMIC DNA]</scope>
    <source>
        <strain evidence="2">CA040B</strain>
    </source>
</reference>
<proteinExistence type="predicted"/>
<organism evidence="1 2">
    <name type="scientific">Corallococcus sicarius</name>
    <dbReference type="NCBI Taxonomy" id="2316726"/>
    <lineage>
        <taxon>Bacteria</taxon>
        <taxon>Pseudomonadati</taxon>
        <taxon>Myxococcota</taxon>
        <taxon>Myxococcia</taxon>
        <taxon>Myxococcales</taxon>
        <taxon>Cystobacterineae</taxon>
        <taxon>Myxococcaceae</taxon>
        <taxon>Corallococcus</taxon>
    </lineage>
</organism>
<protein>
    <submittedName>
        <fullName evidence="1">N-acetylmuramoyl-L-alanine amidase</fullName>
    </submittedName>
</protein>
<keyword evidence="2" id="KW-1185">Reference proteome</keyword>
<comment type="caution">
    <text evidence="1">The sequence shown here is derived from an EMBL/GenBank/DDBJ whole genome shotgun (WGS) entry which is preliminary data.</text>
</comment>
<accession>A0A3A8MZN1</accession>
<dbReference type="AlphaFoldDB" id="A0A3A8MZN1"/>